<dbReference type="Proteomes" id="UP000199233">
    <property type="component" value="Unassembled WGS sequence"/>
</dbReference>
<dbReference type="GO" id="GO:0051213">
    <property type="term" value="F:dioxygenase activity"/>
    <property type="evidence" value="ECO:0007669"/>
    <property type="project" value="UniProtKB-KW"/>
</dbReference>
<keyword evidence="6" id="KW-0560">Oxidoreductase</keyword>
<evidence type="ECO:0000256" key="1">
    <source>
        <dbReference type="ARBA" id="ARBA00001954"/>
    </source>
</evidence>
<evidence type="ECO:0000259" key="9">
    <source>
        <dbReference type="PROSITE" id="PS51471"/>
    </source>
</evidence>
<dbReference type="InterPro" id="IPR032854">
    <property type="entry name" value="ALKBH3"/>
</dbReference>
<dbReference type="OrthoDB" id="190276at2"/>
<dbReference type="EMBL" id="FOFS01000013">
    <property type="protein sequence ID" value="SEQ98875.1"/>
    <property type="molecule type" value="Genomic_DNA"/>
</dbReference>
<dbReference type="GO" id="GO:0016787">
    <property type="term" value="F:hydrolase activity"/>
    <property type="evidence" value="ECO:0007669"/>
    <property type="project" value="UniProtKB-ARBA"/>
</dbReference>
<dbReference type="InterPro" id="IPR005123">
    <property type="entry name" value="Oxoglu/Fe-dep_dioxygenase_dom"/>
</dbReference>
<evidence type="ECO:0000256" key="2">
    <source>
        <dbReference type="ARBA" id="ARBA00022723"/>
    </source>
</evidence>
<dbReference type="InterPro" id="IPR027450">
    <property type="entry name" value="AlkB-like"/>
</dbReference>
<reference evidence="10 11" key="1">
    <citation type="submission" date="2016-10" db="EMBL/GenBank/DDBJ databases">
        <authorList>
            <person name="de Groot N.N."/>
        </authorList>
    </citation>
    <scope>NUCLEOTIDE SEQUENCE [LARGE SCALE GENOMIC DNA]</scope>
    <source>
        <strain evidence="10 11">DSM 25927</strain>
    </source>
</reference>
<dbReference type="GO" id="GO:0140097">
    <property type="term" value="F:catalytic activity, acting on DNA"/>
    <property type="evidence" value="ECO:0007669"/>
    <property type="project" value="UniProtKB-ARBA"/>
</dbReference>
<evidence type="ECO:0000256" key="8">
    <source>
        <dbReference type="ARBA" id="ARBA00023204"/>
    </source>
</evidence>
<evidence type="ECO:0000256" key="6">
    <source>
        <dbReference type="ARBA" id="ARBA00023002"/>
    </source>
</evidence>
<dbReference type="Pfam" id="PF13532">
    <property type="entry name" value="2OG-FeII_Oxy_2"/>
    <property type="match status" value="1"/>
</dbReference>
<dbReference type="AlphaFoldDB" id="A0A1H9KIY3"/>
<dbReference type="InterPro" id="IPR037151">
    <property type="entry name" value="AlkB-like_sf"/>
</dbReference>
<dbReference type="SUPFAM" id="SSF51197">
    <property type="entry name" value="Clavaminate synthase-like"/>
    <property type="match status" value="1"/>
</dbReference>
<evidence type="ECO:0000256" key="4">
    <source>
        <dbReference type="ARBA" id="ARBA00022842"/>
    </source>
</evidence>
<dbReference type="GO" id="GO:0032451">
    <property type="term" value="F:demethylase activity"/>
    <property type="evidence" value="ECO:0007669"/>
    <property type="project" value="UniProtKB-ARBA"/>
</dbReference>
<proteinExistence type="predicted"/>
<organism evidence="10 11">
    <name type="scientific">Solimonas aquatica</name>
    <dbReference type="NCBI Taxonomy" id="489703"/>
    <lineage>
        <taxon>Bacteria</taxon>
        <taxon>Pseudomonadati</taxon>
        <taxon>Pseudomonadota</taxon>
        <taxon>Gammaproteobacteria</taxon>
        <taxon>Nevskiales</taxon>
        <taxon>Nevskiaceae</taxon>
        <taxon>Solimonas</taxon>
    </lineage>
</organism>
<evidence type="ECO:0000256" key="7">
    <source>
        <dbReference type="ARBA" id="ARBA00023004"/>
    </source>
</evidence>
<keyword evidence="11" id="KW-1185">Reference proteome</keyword>
<dbReference type="GO" id="GO:0046872">
    <property type="term" value="F:metal ion binding"/>
    <property type="evidence" value="ECO:0007669"/>
    <property type="project" value="UniProtKB-KW"/>
</dbReference>
<keyword evidence="3" id="KW-0227">DNA damage</keyword>
<dbReference type="STRING" id="489703.SAMN04488038_113126"/>
<sequence>MDLFQPSSSFTRIALHDADVRLLPAFLSPTEAAQLQQQLIAQTPWRCDEIFVWGKRHLQPRLVAWYSDEGCRYTYSGIQMQPLPWTPLLADLKARVEQACEAHFNSVLLNYYRNERDSMGMHSDDEPELGPQPCIASLSLGEERVLSFASRGIGPRRTLRLPLPSGSLLLMQGDTQHHWKHGIAKSTRHMAARVNLTFRRILPPA</sequence>
<keyword evidence="8" id="KW-0234">DNA repair</keyword>
<comment type="cofactor">
    <cofactor evidence="1">
        <name>Fe(2+)</name>
        <dbReference type="ChEBI" id="CHEBI:29033"/>
    </cofactor>
</comment>
<keyword evidence="2" id="KW-0479">Metal-binding</keyword>
<dbReference type="GO" id="GO:0016705">
    <property type="term" value="F:oxidoreductase activity, acting on paired donors, with incorporation or reduction of molecular oxygen"/>
    <property type="evidence" value="ECO:0007669"/>
    <property type="project" value="UniProtKB-ARBA"/>
</dbReference>
<keyword evidence="5 10" id="KW-0223">Dioxygenase</keyword>
<accession>A0A1H9KIY3</accession>
<evidence type="ECO:0000256" key="5">
    <source>
        <dbReference type="ARBA" id="ARBA00022964"/>
    </source>
</evidence>
<evidence type="ECO:0000313" key="11">
    <source>
        <dbReference type="Proteomes" id="UP000199233"/>
    </source>
</evidence>
<keyword evidence="7" id="KW-0408">Iron</keyword>
<dbReference type="GO" id="GO:0006307">
    <property type="term" value="P:DNA alkylation repair"/>
    <property type="evidence" value="ECO:0007669"/>
    <property type="project" value="InterPro"/>
</dbReference>
<dbReference type="PROSITE" id="PS51471">
    <property type="entry name" value="FE2OG_OXY"/>
    <property type="match status" value="1"/>
</dbReference>
<dbReference type="PANTHER" id="PTHR31212:SF4">
    <property type="entry name" value="ALPHA-KETOGLUTARATE-DEPENDENT DIOXYGENASE ALKB HOMOLOG 3"/>
    <property type="match status" value="1"/>
</dbReference>
<evidence type="ECO:0000313" key="10">
    <source>
        <dbReference type="EMBL" id="SEQ98875.1"/>
    </source>
</evidence>
<evidence type="ECO:0000256" key="3">
    <source>
        <dbReference type="ARBA" id="ARBA00022763"/>
    </source>
</evidence>
<dbReference type="FunFam" id="2.60.120.590:FF:000004">
    <property type="entry name" value="DNA oxidative demethylase ALKBH2"/>
    <property type="match status" value="1"/>
</dbReference>
<protein>
    <submittedName>
        <fullName evidence="10">Alkylated DNA repair dioxygenase AlkB</fullName>
    </submittedName>
</protein>
<dbReference type="PANTHER" id="PTHR31212">
    <property type="entry name" value="ALPHA-KETOGLUTARATE-DEPENDENT DIOXYGENASE ALKB HOMOLOG 3"/>
    <property type="match status" value="1"/>
</dbReference>
<keyword evidence="4" id="KW-0460">Magnesium</keyword>
<dbReference type="Gene3D" id="2.60.120.590">
    <property type="entry name" value="Alpha-ketoglutarate-dependent dioxygenase AlkB-like"/>
    <property type="match status" value="1"/>
</dbReference>
<feature type="domain" description="Fe2OG dioxygenase" evidence="9">
    <location>
        <begin position="103"/>
        <end position="202"/>
    </location>
</feature>
<gene>
    <name evidence="10" type="ORF">SAMN04488038_113126</name>
</gene>
<dbReference type="RefSeq" id="WP_093288687.1">
    <property type="nucleotide sequence ID" value="NZ_FOFS01000013.1"/>
</dbReference>
<name>A0A1H9KIY3_9GAMM</name>